<dbReference type="STRING" id="665079.A7EY47"/>
<feature type="compositionally biased region" description="Basic residues" evidence="1">
    <location>
        <begin position="784"/>
        <end position="793"/>
    </location>
</feature>
<evidence type="ECO:0000256" key="1">
    <source>
        <dbReference type="SAM" id="MobiDB-lite"/>
    </source>
</evidence>
<dbReference type="SUPFAM" id="SSF52540">
    <property type="entry name" value="P-loop containing nucleoside triphosphate hydrolases"/>
    <property type="match status" value="1"/>
</dbReference>
<dbReference type="GO" id="GO:0016887">
    <property type="term" value="F:ATP hydrolysis activity"/>
    <property type="evidence" value="ECO:0007669"/>
    <property type="project" value="InterPro"/>
</dbReference>
<dbReference type="OMA" id="PKGHREM"/>
<dbReference type="InterPro" id="IPR003593">
    <property type="entry name" value="AAA+_ATPase"/>
</dbReference>
<feature type="compositionally biased region" description="Basic residues" evidence="1">
    <location>
        <begin position="748"/>
        <end position="770"/>
    </location>
</feature>
<dbReference type="InterPro" id="IPR056599">
    <property type="entry name" value="AAA_lid_fung"/>
</dbReference>
<name>A7EY47_SCLS1</name>
<protein>
    <recommendedName>
        <fullName evidence="2">AAA+ ATPase domain-containing protein</fullName>
    </recommendedName>
</protein>
<dbReference type="Pfam" id="PF00004">
    <property type="entry name" value="AAA"/>
    <property type="match status" value="1"/>
</dbReference>
<dbReference type="Proteomes" id="UP000001312">
    <property type="component" value="Unassembled WGS sequence"/>
</dbReference>
<evidence type="ECO:0000313" key="3">
    <source>
        <dbReference type="EMBL" id="EDN94389.1"/>
    </source>
</evidence>
<dbReference type="GO" id="GO:0005524">
    <property type="term" value="F:ATP binding"/>
    <property type="evidence" value="ECO:0007669"/>
    <property type="project" value="InterPro"/>
</dbReference>
<feature type="compositionally biased region" description="Basic and acidic residues" evidence="1">
    <location>
        <begin position="771"/>
        <end position="783"/>
    </location>
</feature>
<gene>
    <name evidence="3" type="ORF">SS1G_10262</name>
</gene>
<sequence length="807" mass="91655">MTEPSKQADSTPPNDNDIDILTFGVSSEAIALFFQKQLGISAEDDHLIRFGKPFRPLIRNLGPVREQLKRLKSLHGLVMIGGVEKTRTAFDSSTEAPVTTLNREESDLLPFATTKSSGDDEIPAYDRSTALLHFQAFLSFIDEFFGKKIQLYERLRNGEEHHIAFENLWMLFDTDDTIYCPLREATSEEHANSEGDDDHTQIRRYTPQAYRVVATSGGMPLTRTMAPVLKVTIEDDVVAPGPVSKSSMKANVKTLADILTQTAKISRNIRDMKLAFEGGSSTDKSFIEVPEFKSLSSLWLYNSRMETYELLGKSDYSCSNKWCYNQDCTSNVYVESQKTQRNKIQSKIELVLEEYESEKKQQHKDDVGWLKKLMADNDIITLLPGAVPGFALRNRKWVLLNLAQLRPLEQSDSWENLVLPRGHRKMVQAMVETHTQNISANKDVNVGMDLVQGKGRGCVILLHGVPGVGKTSTAECVAAYTKKLLYSITCGDIGVEPRELERNMDNHFKLANRWGCVLLLDEAGVFLAKRDQKDIQRNGPVSAFLRMLEYYSGILFLTTNRVGAIDDAFRSRLHLTLYYPKLTKKQTKQIFEHTFQRIAGINVDRRNRNLPAFDYVNSEKKIMRWAEDTWKELRWNGRQIRNAFQTVLALSEFHAKSSNSESTSPIITKKDFKIVASASIQLNQYPLATHGQDEDSMAGRETMRAKNYAPSPEMAKLFYSGFSSEGEDSSDESKASTDSDESDDSEARRKKKSSKRKKEKKSKSSNKKSKKISEKDEKSEKKSKEKKKERKKKKEETEESEESEDSD</sequence>
<dbReference type="EMBL" id="CH476635">
    <property type="protein sequence ID" value="EDN94389.1"/>
    <property type="molecule type" value="Genomic_DNA"/>
</dbReference>
<dbReference type="PANTHER" id="PTHR46411">
    <property type="entry name" value="FAMILY ATPASE, PUTATIVE-RELATED"/>
    <property type="match status" value="1"/>
</dbReference>
<feature type="compositionally biased region" description="Acidic residues" evidence="1">
    <location>
        <begin position="797"/>
        <end position="807"/>
    </location>
</feature>
<feature type="region of interest" description="Disordered" evidence="1">
    <location>
        <begin position="722"/>
        <end position="807"/>
    </location>
</feature>
<reference evidence="4" key="1">
    <citation type="journal article" date="2011" name="PLoS Genet.">
        <title>Genomic analysis of the necrotrophic fungal pathogens Sclerotinia sclerotiorum and Botrytis cinerea.</title>
        <authorList>
            <person name="Amselem J."/>
            <person name="Cuomo C.A."/>
            <person name="van Kan J.A."/>
            <person name="Viaud M."/>
            <person name="Benito E.P."/>
            <person name="Couloux A."/>
            <person name="Coutinho P.M."/>
            <person name="de Vries R.P."/>
            <person name="Dyer P.S."/>
            <person name="Fillinger S."/>
            <person name="Fournier E."/>
            <person name="Gout L."/>
            <person name="Hahn M."/>
            <person name="Kohn L."/>
            <person name="Lapalu N."/>
            <person name="Plummer K.M."/>
            <person name="Pradier J.M."/>
            <person name="Quevillon E."/>
            <person name="Sharon A."/>
            <person name="Simon A."/>
            <person name="ten Have A."/>
            <person name="Tudzynski B."/>
            <person name="Tudzynski P."/>
            <person name="Wincker P."/>
            <person name="Andrew M."/>
            <person name="Anthouard V."/>
            <person name="Beever R.E."/>
            <person name="Beffa R."/>
            <person name="Benoit I."/>
            <person name="Bouzid O."/>
            <person name="Brault B."/>
            <person name="Chen Z."/>
            <person name="Choquer M."/>
            <person name="Collemare J."/>
            <person name="Cotton P."/>
            <person name="Danchin E.G."/>
            <person name="Da Silva C."/>
            <person name="Gautier A."/>
            <person name="Giraud C."/>
            <person name="Giraud T."/>
            <person name="Gonzalez C."/>
            <person name="Grossetete S."/>
            <person name="Guldener U."/>
            <person name="Henrissat B."/>
            <person name="Howlett B.J."/>
            <person name="Kodira C."/>
            <person name="Kretschmer M."/>
            <person name="Lappartient A."/>
            <person name="Leroch M."/>
            <person name="Levis C."/>
            <person name="Mauceli E."/>
            <person name="Neuveglise C."/>
            <person name="Oeser B."/>
            <person name="Pearson M."/>
            <person name="Poulain J."/>
            <person name="Poussereau N."/>
            <person name="Quesneville H."/>
            <person name="Rascle C."/>
            <person name="Schumacher J."/>
            <person name="Segurens B."/>
            <person name="Sexton A."/>
            <person name="Silva E."/>
            <person name="Sirven C."/>
            <person name="Soanes D.M."/>
            <person name="Talbot N.J."/>
            <person name="Templeton M."/>
            <person name="Yandava C."/>
            <person name="Yarden O."/>
            <person name="Zeng Q."/>
            <person name="Rollins J.A."/>
            <person name="Lebrun M.H."/>
            <person name="Dickman M."/>
        </authorList>
    </citation>
    <scope>NUCLEOTIDE SEQUENCE [LARGE SCALE GENOMIC DNA]</scope>
    <source>
        <strain evidence="4">ATCC 18683 / 1980 / Ss-1</strain>
    </source>
</reference>
<keyword evidence="4" id="KW-1185">Reference proteome</keyword>
<dbReference type="GeneID" id="5484703"/>
<dbReference type="InterPro" id="IPR027417">
    <property type="entry name" value="P-loop_NTPase"/>
</dbReference>
<dbReference type="InParanoid" id="A7EY47"/>
<dbReference type="SMART" id="SM00382">
    <property type="entry name" value="AAA"/>
    <property type="match status" value="1"/>
</dbReference>
<dbReference type="Pfam" id="PF23232">
    <property type="entry name" value="AAA_lid_13"/>
    <property type="match status" value="1"/>
</dbReference>
<dbReference type="AlphaFoldDB" id="A7EY47"/>
<dbReference type="HOGENOM" id="CLU_004471_2_3_1"/>
<evidence type="ECO:0000313" key="4">
    <source>
        <dbReference type="Proteomes" id="UP000001312"/>
    </source>
</evidence>
<dbReference type="CDD" id="cd19481">
    <property type="entry name" value="RecA-like_protease"/>
    <property type="match status" value="1"/>
</dbReference>
<accession>A7EY47</accession>
<evidence type="ECO:0000259" key="2">
    <source>
        <dbReference type="SMART" id="SM00382"/>
    </source>
</evidence>
<dbReference type="KEGG" id="ssl:SS1G_10262"/>
<dbReference type="RefSeq" id="XP_001588715.1">
    <property type="nucleotide sequence ID" value="XM_001588665.1"/>
</dbReference>
<dbReference type="PANTHER" id="PTHR46411:SF2">
    <property type="entry name" value="AAA+ ATPASE DOMAIN-CONTAINING PROTEIN"/>
    <property type="match status" value="1"/>
</dbReference>
<organism evidence="3 4">
    <name type="scientific">Sclerotinia sclerotiorum (strain ATCC 18683 / 1980 / Ss-1)</name>
    <name type="common">White mold</name>
    <name type="synonym">Whetzelinia sclerotiorum</name>
    <dbReference type="NCBI Taxonomy" id="665079"/>
    <lineage>
        <taxon>Eukaryota</taxon>
        <taxon>Fungi</taxon>
        <taxon>Dikarya</taxon>
        <taxon>Ascomycota</taxon>
        <taxon>Pezizomycotina</taxon>
        <taxon>Leotiomycetes</taxon>
        <taxon>Helotiales</taxon>
        <taxon>Sclerotiniaceae</taxon>
        <taxon>Sclerotinia</taxon>
    </lineage>
</organism>
<dbReference type="eggNOG" id="KOG0742">
    <property type="taxonomic scope" value="Eukaryota"/>
</dbReference>
<dbReference type="InterPro" id="IPR003959">
    <property type="entry name" value="ATPase_AAA_core"/>
</dbReference>
<feature type="domain" description="AAA+ ATPase" evidence="2">
    <location>
        <begin position="456"/>
        <end position="583"/>
    </location>
</feature>
<proteinExistence type="predicted"/>
<dbReference type="Gene3D" id="3.40.50.300">
    <property type="entry name" value="P-loop containing nucleotide triphosphate hydrolases"/>
    <property type="match status" value="1"/>
</dbReference>